<dbReference type="Pfam" id="PF02775">
    <property type="entry name" value="TPP_enzyme_C"/>
    <property type="match status" value="1"/>
</dbReference>
<dbReference type="InterPro" id="IPR012001">
    <property type="entry name" value="Thiamin_PyroP_enz_TPP-bd_dom"/>
</dbReference>
<dbReference type="GO" id="GO:0000287">
    <property type="term" value="F:magnesium ion binding"/>
    <property type="evidence" value="ECO:0007669"/>
    <property type="project" value="InterPro"/>
</dbReference>
<dbReference type="GO" id="GO:0050660">
    <property type="term" value="F:flavin adenine dinucleotide binding"/>
    <property type="evidence" value="ECO:0007669"/>
    <property type="project" value="TreeGrafter"/>
</dbReference>
<dbReference type="GO" id="GO:0005948">
    <property type="term" value="C:acetolactate synthase complex"/>
    <property type="evidence" value="ECO:0007669"/>
    <property type="project" value="TreeGrafter"/>
</dbReference>
<sequence>MQLVDALVDALRDWNTRYVFGVSGANIEHFHDAIHRRGGHRLMSVLSRREDGAAFMADCRARVHRTLGVCCSTSGGAMMNLAVGLAESYADSVPVLAVIGQPALAMDSHGAFQESSGIGRTVDAIGLLSAITKSTLRITDPAEFWSALRSAATTALTGRPGPVALLLPRDLNTADVGDRPADWPSDLGALASGGGVDEHDVELLLNAIRQAERPVLLLGHGVRRSRDPDAVIRFAQRAAIPVATTMSARAEFPNRDPLYLGVVGMTGHPSAHEFIAEHADLVIAVGTGLSVMTRAPLGRLEPGRVVVVNPDPETVHLQGVPRVAVAADAGEVFQRLLELHEGGPARAPHSHGYRLRRFVPRLATGVPNATPDPRAAGDDLLRSTALALIEEHLPSGGHIVLDAGNCASAAIHLTGVPPQATSTIALGAGGMGYSIAAAVGAQLGSAPGTRTTVICGDGALLMNGLEIHTAVDLQLPILFLVFNNQMHGMCVTRQQLFFDSRIESAQYPQVDVATLAQGLGPVDRLWTGSAGSPAELRRQLEDYRTTAAGRLPGVLELRLWHEEIPPFGAFLPAAEPTYSVPAVLSPAR</sequence>
<feature type="domain" description="Thiamine pyrophosphate enzyme central" evidence="4">
    <location>
        <begin position="203"/>
        <end position="336"/>
    </location>
</feature>
<dbReference type="Pfam" id="PF02776">
    <property type="entry name" value="TPP_enzyme_N"/>
    <property type="match status" value="1"/>
</dbReference>
<evidence type="ECO:0000259" key="5">
    <source>
        <dbReference type="Pfam" id="PF02775"/>
    </source>
</evidence>
<dbReference type="SUPFAM" id="SSF52518">
    <property type="entry name" value="Thiamin diphosphate-binding fold (THDP-binding)"/>
    <property type="match status" value="2"/>
</dbReference>
<comment type="similarity">
    <text evidence="1 3">Belongs to the TPP enzyme family.</text>
</comment>
<dbReference type="InterPro" id="IPR011766">
    <property type="entry name" value="TPP_enzyme_TPP-bd"/>
</dbReference>
<dbReference type="InterPro" id="IPR029035">
    <property type="entry name" value="DHS-like_NAD/FAD-binding_dom"/>
</dbReference>
<feature type="domain" description="Thiamine pyrophosphate enzyme TPP-binding" evidence="5">
    <location>
        <begin position="402"/>
        <end position="543"/>
    </location>
</feature>
<dbReference type="AlphaFoldDB" id="A0A0L8J9A4"/>
<evidence type="ECO:0000256" key="1">
    <source>
        <dbReference type="ARBA" id="ARBA00007812"/>
    </source>
</evidence>
<name>A0A0L8J9A4_STRVR</name>
<dbReference type="InterPro" id="IPR029061">
    <property type="entry name" value="THDP-binding"/>
</dbReference>
<dbReference type="Pfam" id="PF00205">
    <property type="entry name" value="TPP_enzyme_M"/>
    <property type="match status" value="1"/>
</dbReference>
<dbReference type="GO" id="GO:0009099">
    <property type="term" value="P:L-valine biosynthetic process"/>
    <property type="evidence" value="ECO:0007669"/>
    <property type="project" value="TreeGrafter"/>
</dbReference>
<dbReference type="SUPFAM" id="SSF52467">
    <property type="entry name" value="DHS-like NAD/FAD-binding domain"/>
    <property type="match status" value="1"/>
</dbReference>
<dbReference type="GO" id="GO:0003984">
    <property type="term" value="F:acetolactate synthase activity"/>
    <property type="evidence" value="ECO:0007669"/>
    <property type="project" value="TreeGrafter"/>
</dbReference>
<evidence type="ECO:0000259" key="6">
    <source>
        <dbReference type="Pfam" id="PF02776"/>
    </source>
</evidence>
<keyword evidence="2 3" id="KW-0786">Thiamine pyrophosphate</keyword>
<accession>A0A0L8J9A4</accession>
<dbReference type="Gene3D" id="3.40.50.1220">
    <property type="entry name" value="TPP-binding domain"/>
    <property type="match status" value="1"/>
</dbReference>
<reference evidence="7 8" key="1">
    <citation type="submission" date="2015-06" db="EMBL/GenBank/DDBJ databases">
        <authorList>
            <person name="Hoefler B.C."/>
            <person name="Straight P.D."/>
        </authorList>
    </citation>
    <scope>NUCLEOTIDE SEQUENCE [LARGE SCALE GENOMIC DNA]</scope>
    <source>
        <strain evidence="7 8">NRRL 3427</strain>
    </source>
</reference>
<dbReference type="EMBL" id="LGUP01000394">
    <property type="protein sequence ID" value="KOG10277.1"/>
    <property type="molecule type" value="Genomic_DNA"/>
</dbReference>
<protein>
    <submittedName>
        <fullName evidence="7">Acetolactate synthase</fullName>
    </submittedName>
</protein>
<dbReference type="PANTHER" id="PTHR18968:SF13">
    <property type="entry name" value="ACETOLACTATE SYNTHASE CATALYTIC SUBUNIT, MITOCHONDRIAL"/>
    <property type="match status" value="1"/>
</dbReference>
<evidence type="ECO:0000313" key="8">
    <source>
        <dbReference type="Proteomes" id="UP000037023"/>
    </source>
</evidence>
<proteinExistence type="inferred from homology"/>
<dbReference type="Gene3D" id="3.40.50.970">
    <property type="match status" value="2"/>
</dbReference>
<organism evidence="7 8">
    <name type="scientific">Streptomyces viridochromogenes</name>
    <dbReference type="NCBI Taxonomy" id="1938"/>
    <lineage>
        <taxon>Bacteria</taxon>
        <taxon>Bacillati</taxon>
        <taxon>Actinomycetota</taxon>
        <taxon>Actinomycetes</taxon>
        <taxon>Kitasatosporales</taxon>
        <taxon>Streptomycetaceae</taxon>
        <taxon>Streptomyces</taxon>
    </lineage>
</organism>
<evidence type="ECO:0000256" key="2">
    <source>
        <dbReference type="ARBA" id="ARBA00023052"/>
    </source>
</evidence>
<evidence type="ECO:0000259" key="4">
    <source>
        <dbReference type="Pfam" id="PF00205"/>
    </source>
</evidence>
<dbReference type="RefSeq" id="WP_051787593.1">
    <property type="nucleotide sequence ID" value="NZ_LGUP01000394.1"/>
</dbReference>
<dbReference type="OrthoDB" id="2254214at2"/>
<dbReference type="CDD" id="cd07035">
    <property type="entry name" value="TPP_PYR_POX_like"/>
    <property type="match status" value="1"/>
</dbReference>
<dbReference type="CDD" id="cd00568">
    <property type="entry name" value="TPP_enzymes"/>
    <property type="match status" value="1"/>
</dbReference>
<dbReference type="PATRIC" id="fig|1938.6.peg.7707"/>
<dbReference type="Proteomes" id="UP000037023">
    <property type="component" value="Unassembled WGS sequence"/>
</dbReference>
<evidence type="ECO:0000313" key="7">
    <source>
        <dbReference type="EMBL" id="KOG10277.1"/>
    </source>
</evidence>
<gene>
    <name evidence="7" type="ORF">ADK34_35695</name>
</gene>
<dbReference type="GO" id="GO:0030976">
    <property type="term" value="F:thiamine pyrophosphate binding"/>
    <property type="evidence" value="ECO:0007669"/>
    <property type="project" value="InterPro"/>
</dbReference>
<evidence type="ECO:0000256" key="3">
    <source>
        <dbReference type="RuleBase" id="RU362132"/>
    </source>
</evidence>
<dbReference type="InterPro" id="IPR012000">
    <property type="entry name" value="Thiamin_PyroP_enz_cen_dom"/>
</dbReference>
<dbReference type="PANTHER" id="PTHR18968">
    <property type="entry name" value="THIAMINE PYROPHOSPHATE ENZYMES"/>
    <property type="match status" value="1"/>
</dbReference>
<dbReference type="GO" id="GO:0009097">
    <property type="term" value="P:isoleucine biosynthetic process"/>
    <property type="evidence" value="ECO:0007669"/>
    <property type="project" value="TreeGrafter"/>
</dbReference>
<comment type="caution">
    <text evidence="7">The sequence shown here is derived from an EMBL/GenBank/DDBJ whole genome shotgun (WGS) entry which is preliminary data.</text>
</comment>
<feature type="domain" description="Thiamine pyrophosphate enzyme N-terminal TPP-binding" evidence="6">
    <location>
        <begin position="1"/>
        <end position="114"/>
    </location>
</feature>
<dbReference type="InterPro" id="IPR045229">
    <property type="entry name" value="TPP_enz"/>
</dbReference>